<dbReference type="GO" id="GO:0016747">
    <property type="term" value="F:acyltransferase activity, transferring groups other than amino-acyl groups"/>
    <property type="evidence" value="ECO:0007669"/>
    <property type="project" value="InterPro"/>
</dbReference>
<dbReference type="SUPFAM" id="SSF55729">
    <property type="entry name" value="Acyl-CoA N-acyltransferases (Nat)"/>
    <property type="match status" value="1"/>
</dbReference>
<evidence type="ECO:0000256" key="2">
    <source>
        <dbReference type="ARBA" id="ARBA00023315"/>
    </source>
</evidence>
<protein>
    <submittedName>
        <fullName evidence="4">N-acetyltransferase</fullName>
    </submittedName>
</protein>
<evidence type="ECO:0000259" key="3">
    <source>
        <dbReference type="PROSITE" id="PS51186"/>
    </source>
</evidence>
<accession>A0A2T2X0L6</accession>
<feature type="domain" description="N-acetyltransferase" evidence="3">
    <location>
        <begin position="14"/>
        <end position="176"/>
    </location>
</feature>
<dbReference type="PROSITE" id="PS51186">
    <property type="entry name" value="GNAT"/>
    <property type="match status" value="1"/>
</dbReference>
<dbReference type="Gene3D" id="3.40.630.30">
    <property type="match status" value="1"/>
</dbReference>
<sequence>MEPMVLQDTLQAPYVVRSATIEDGAAIARILTEVGREGIYIANEGIYMTPEQQSLVLSRLNPEQHLILVAEQNGVVVGTLEMVRGVFQKNAHTANFGMALAPVARGRHIGEGLLRAAQDWAQAKGIEKICLSVFSSNIGAIRLYQRMGYREEGRRRKQYRLGDIFVDEVFMAWYLPPRSAN</sequence>
<gene>
    <name evidence="4" type="ORF">C7B46_19140</name>
</gene>
<evidence type="ECO:0000313" key="4">
    <source>
        <dbReference type="EMBL" id="PSR28040.1"/>
    </source>
</evidence>
<dbReference type="InterPro" id="IPR050832">
    <property type="entry name" value="Bact_Acetyltransf"/>
</dbReference>
<dbReference type="PANTHER" id="PTHR43877">
    <property type="entry name" value="AMINOALKYLPHOSPHONATE N-ACETYLTRANSFERASE-RELATED-RELATED"/>
    <property type="match status" value="1"/>
</dbReference>
<name>A0A2T2X0L6_9FIRM</name>
<proteinExistence type="predicted"/>
<keyword evidence="2" id="KW-0012">Acyltransferase</keyword>
<dbReference type="PANTHER" id="PTHR43877:SF2">
    <property type="entry name" value="AMINOALKYLPHOSPHONATE N-ACETYLTRANSFERASE-RELATED"/>
    <property type="match status" value="1"/>
</dbReference>
<dbReference type="CDD" id="cd04301">
    <property type="entry name" value="NAT_SF"/>
    <property type="match status" value="1"/>
</dbReference>
<keyword evidence="1 4" id="KW-0808">Transferase</keyword>
<evidence type="ECO:0000256" key="1">
    <source>
        <dbReference type="ARBA" id="ARBA00022679"/>
    </source>
</evidence>
<dbReference type="InterPro" id="IPR016181">
    <property type="entry name" value="Acyl_CoA_acyltransferase"/>
</dbReference>
<evidence type="ECO:0000313" key="5">
    <source>
        <dbReference type="Proteomes" id="UP000242972"/>
    </source>
</evidence>
<comment type="caution">
    <text evidence="4">The sequence shown here is derived from an EMBL/GenBank/DDBJ whole genome shotgun (WGS) entry which is preliminary data.</text>
</comment>
<dbReference type="Pfam" id="PF00583">
    <property type="entry name" value="Acetyltransf_1"/>
    <property type="match status" value="1"/>
</dbReference>
<dbReference type="EMBL" id="PXYW01000101">
    <property type="protein sequence ID" value="PSR28040.1"/>
    <property type="molecule type" value="Genomic_DNA"/>
</dbReference>
<dbReference type="Proteomes" id="UP000242972">
    <property type="component" value="Unassembled WGS sequence"/>
</dbReference>
<organism evidence="4 5">
    <name type="scientific">Sulfobacillus benefaciens</name>
    <dbReference type="NCBI Taxonomy" id="453960"/>
    <lineage>
        <taxon>Bacteria</taxon>
        <taxon>Bacillati</taxon>
        <taxon>Bacillota</taxon>
        <taxon>Clostridia</taxon>
        <taxon>Eubacteriales</taxon>
        <taxon>Clostridiales Family XVII. Incertae Sedis</taxon>
        <taxon>Sulfobacillus</taxon>
    </lineage>
</organism>
<dbReference type="InterPro" id="IPR000182">
    <property type="entry name" value="GNAT_dom"/>
</dbReference>
<reference evidence="4 5" key="1">
    <citation type="journal article" date="2014" name="BMC Genomics">
        <title>Comparison of environmental and isolate Sulfobacillus genomes reveals diverse carbon, sulfur, nitrogen, and hydrogen metabolisms.</title>
        <authorList>
            <person name="Justice N.B."/>
            <person name="Norman A."/>
            <person name="Brown C.T."/>
            <person name="Singh A."/>
            <person name="Thomas B.C."/>
            <person name="Banfield J.F."/>
        </authorList>
    </citation>
    <scope>NUCLEOTIDE SEQUENCE [LARGE SCALE GENOMIC DNA]</scope>
    <source>
        <strain evidence="4">AMDSBA4</strain>
    </source>
</reference>
<dbReference type="AlphaFoldDB" id="A0A2T2X0L6"/>